<organism evidence="3 4">
    <name type="scientific">Stutzerimonas nosocomialis</name>
    <dbReference type="NCBI Taxonomy" id="1056496"/>
    <lineage>
        <taxon>Bacteria</taxon>
        <taxon>Pseudomonadati</taxon>
        <taxon>Pseudomonadota</taxon>
        <taxon>Gammaproteobacteria</taxon>
        <taxon>Pseudomonadales</taxon>
        <taxon>Pseudomonadaceae</taxon>
        <taxon>Stutzerimonas</taxon>
    </lineage>
</organism>
<dbReference type="InterPro" id="IPR011008">
    <property type="entry name" value="Dimeric_a/b-barrel"/>
</dbReference>
<evidence type="ECO:0000259" key="2">
    <source>
        <dbReference type="Pfam" id="PF03795"/>
    </source>
</evidence>
<name>A0A5R9QBE2_9GAMM</name>
<comment type="caution">
    <text evidence="3">The sequence shown here is derived from an EMBL/GenBank/DDBJ whole genome shotgun (WGS) entry which is preliminary data.</text>
</comment>
<gene>
    <name evidence="3" type="ORF">DN820_15875</name>
</gene>
<dbReference type="Proteomes" id="UP000306753">
    <property type="component" value="Unassembled WGS sequence"/>
</dbReference>
<accession>A0A5R9QBE2</accession>
<sequence>MSIHPLPVRLEVSSHRPHGDTDVKYLCLIHLDHDAFARLSGAQCASLASECLAYRDDLQRGGQLIAAGFLQPLRAATSLRLRGADPCLDAGPCLPARDPLCGFYLIEAADLNDAIRLTAHAPSARHGCIEIRAVHGAALPLPH</sequence>
<evidence type="ECO:0000313" key="4">
    <source>
        <dbReference type="Proteomes" id="UP000306753"/>
    </source>
</evidence>
<reference evidence="3 4" key="1">
    <citation type="journal article" date="2017" name="Eur. J. Clin. Microbiol. Infect. Dis.">
        <title>Uncommonly isolated clinical Pseudomonas: identification and phylogenetic assignation.</title>
        <authorList>
            <person name="Mulet M."/>
            <person name="Gomila M."/>
            <person name="Ramirez A."/>
            <person name="Cardew S."/>
            <person name="Moore E.R."/>
            <person name="Lalucat J."/>
            <person name="Garcia-Valdes E."/>
        </authorList>
    </citation>
    <scope>NUCLEOTIDE SEQUENCE [LARGE SCALE GENOMIC DNA]</scope>
    <source>
        <strain evidence="3 4">SD129</strain>
    </source>
</reference>
<feature type="domain" description="YCII-related" evidence="2">
    <location>
        <begin position="24"/>
        <end position="134"/>
    </location>
</feature>
<protein>
    <submittedName>
        <fullName evidence="3">YciI family protein</fullName>
    </submittedName>
</protein>
<dbReference type="PANTHER" id="PTHR35174:SF3">
    <property type="entry name" value="BLL7171 PROTEIN"/>
    <property type="match status" value="1"/>
</dbReference>
<dbReference type="PANTHER" id="PTHR35174">
    <property type="entry name" value="BLL7171 PROTEIN-RELATED"/>
    <property type="match status" value="1"/>
</dbReference>
<comment type="similarity">
    <text evidence="1">Belongs to the YciI family.</text>
</comment>
<dbReference type="EMBL" id="QLAG01000021">
    <property type="protein sequence ID" value="TLX62447.1"/>
    <property type="molecule type" value="Genomic_DNA"/>
</dbReference>
<keyword evidence="4" id="KW-1185">Reference proteome</keyword>
<dbReference type="AlphaFoldDB" id="A0A5R9QBE2"/>
<dbReference type="SUPFAM" id="SSF54909">
    <property type="entry name" value="Dimeric alpha+beta barrel"/>
    <property type="match status" value="1"/>
</dbReference>
<dbReference type="InterPro" id="IPR005545">
    <property type="entry name" value="YCII"/>
</dbReference>
<evidence type="ECO:0000313" key="3">
    <source>
        <dbReference type="EMBL" id="TLX62447.1"/>
    </source>
</evidence>
<evidence type="ECO:0000256" key="1">
    <source>
        <dbReference type="ARBA" id="ARBA00007689"/>
    </source>
</evidence>
<dbReference type="Pfam" id="PF03795">
    <property type="entry name" value="YCII"/>
    <property type="match status" value="1"/>
</dbReference>
<proteinExistence type="inferred from homology"/>
<dbReference type="Gene3D" id="3.30.70.1060">
    <property type="entry name" value="Dimeric alpha+beta barrel"/>
    <property type="match status" value="1"/>
</dbReference>